<reference evidence="4 5" key="1">
    <citation type="submission" date="2016-02" db="EMBL/GenBank/DDBJ databases">
        <title>Genome analysis of coral dinoflagellate symbionts highlights evolutionary adaptations to a symbiotic lifestyle.</title>
        <authorList>
            <person name="Aranda M."/>
            <person name="Li Y."/>
            <person name="Liew Y.J."/>
            <person name="Baumgarten S."/>
            <person name="Simakov O."/>
            <person name="Wilson M."/>
            <person name="Piel J."/>
            <person name="Ashoor H."/>
            <person name="Bougouffa S."/>
            <person name="Bajic V.B."/>
            <person name="Ryu T."/>
            <person name="Ravasi T."/>
            <person name="Bayer T."/>
            <person name="Micklem G."/>
            <person name="Kim H."/>
            <person name="Bhak J."/>
            <person name="Lajeunesse T.C."/>
            <person name="Voolstra C.R."/>
        </authorList>
    </citation>
    <scope>NUCLEOTIDE SEQUENCE [LARGE SCALE GENOMIC DNA]</scope>
    <source>
        <strain evidence="4 5">CCMP2467</strain>
    </source>
</reference>
<dbReference type="Pfam" id="PF01370">
    <property type="entry name" value="Epimerase"/>
    <property type="match status" value="1"/>
</dbReference>
<comment type="caution">
    <text evidence="4">The sequence shown here is derived from an EMBL/GenBank/DDBJ whole genome shotgun (WGS) entry which is preliminary data.</text>
</comment>
<dbReference type="InterPro" id="IPR050425">
    <property type="entry name" value="NAD(P)_dehydrat-like"/>
</dbReference>
<sequence length="306" mass="32478">MAKVVCVTGCTGYVASEVRMAEGLPGKLELFKADLLTEGAFDSVVQGCEYVFHTASPFFFGSESEGPEAVEAKLIKPAVDGTKNVLGSVAKHKADIKCVALTSSCAAISGFTGTDKIAREDGKFSEADWNETSTREAGAYLLSKTLAEKAAWEIATKEGFKMVTICPSFVLGPANTDRNDGESIGFALKLLKEGSIGLVGFPCVDVRDVGKAHILGCTNPKSEGRYILSSTFGVPAWWAYEAIEGLGLPNLQKPEKPEGAEVTHTFCNDKVQSTEAPGLGIKLTDLKTTLTDMLTSMKVSHAAHLA</sequence>
<evidence type="ECO:0000313" key="4">
    <source>
        <dbReference type="EMBL" id="OLP89976.1"/>
    </source>
</evidence>
<dbReference type="AlphaFoldDB" id="A0A1Q9D4C5"/>
<dbReference type="SUPFAM" id="SSF51735">
    <property type="entry name" value="NAD(P)-binding Rossmann-fold domains"/>
    <property type="match status" value="1"/>
</dbReference>
<dbReference type="GO" id="GO:0016616">
    <property type="term" value="F:oxidoreductase activity, acting on the CH-OH group of donors, NAD or NADP as acceptor"/>
    <property type="evidence" value="ECO:0007669"/>
    <property type="project" value="TreeGrafter"/>
</dbReference>
<dbReference type="InterPro" id="IPR001509">
    <property type="entry name" value="Epimerase_deHydtase"/>
</dbReference>
<dbReference type="OMA" id="EAWKMHD"/>
<comment type="similarity">
    <text evidence="2">Belongs to the NAD(P)-dependent epimerase/dehydratase family. Dihydroflavonol-4-reductase subfamily.</text>
</comment>
<dbReference type="PANTHER" id="PTHR10366:SF564">
    <property type="entry name" value="STEROL-4-ALPHA-CARBOXYLATE 3-DEHYDROGENASE, DECARBOXYLATING"/>
    <property type="match status" value="1"/>
</dbReference>
<accession>A0A1Q9D4C5</accession>
<evidence type="ECO:0000256" key="2">
    <source>
        <dbReference type="ARBA" id="ARBA00023445"/>
    </source>
</evidence>
<evidence type="ECO:0000313" key="5">
    <source>
        <dbReference type="Proteomes" id="UP000186817"/>
    </source>
</evidence>
<dbReference type="OrthoDB" id="2735536at2759"/>
<name>A0A1Q9D4C5_SYMMI</name>
<evidence type="ECO:0000256" key="1">
    <source>
        <dbReference type="ARBA" id="ARBA00023002"/>
    </source>
</evidence>
<dbReference type="InterPro" id="IPR036291">
    <property type="entry name" value="NAD(P)-bd_dom_sf"/>
</dbReference>
<dbReference type="PANTHER" id="PTHR10366">
    <property type="entry name" value="NAD DEPENDENT EPIMERASE/DEHYDRATASE"/>
    <property type="match status" value="1"/>
</dbReference>
<dbReference type="Gene3D" id="3.40.50.720">
    <property type="entry name" value="NAD(P)-binding Rossmann-like Domain"/>
    <property type="match status" value="1"/>
</dbReference>
<feature type="domain" description="NAD-dependent epimerase/dehydratase" evidence="3">
    <location>
        <begin position="22"/>
        <end position="222"/>
    </location>
</feature>
<proteinExistence type="inferred from homology"/>
<protein>
    <submittedName>
        <fullName evidence="4">Tetraketide alpha-pyrone reductase 1</fullName>
    </submittedName>
</protein>
<keyword evidence="1" id="KW-0560">Oxidoreductase</keyword>
<organism evidence="4 5">
    <name type="scientific">Symbiodinium microadriaticum</name>
    <name type="common">Dinoflagellate</name>
    <name type="synonym">Zooxanthella microadriatica</name>
    <dbReference type="NCBI Taxonomy" id="2951"/>
    <lineage>
        <taxon>Eukaryota</taxon>
        <taxon>Sar</taxon>
        <taxon>Alveolata</taxon>
        <taxon>Dinophyceae</taxon>
        <taxon>Suessiales</taxon>
        <taxon>Symbiodiniaceae</taxon>
        <taxon>Symbiodinium</taxon>
    </lineage>
</organism>
<keyword evidence="5" id="KW-1185">Reference proteome</keyword>
<dbReference type="Proteomes" id="UP000186817">
    <property type="component" value="Unassembled WGS sequence"/>
</dbReference>
<gene>
    <name evidence="4" type="primary">TKPR1</name>
    <name evidence="4" type="ORF">AK812_SmicGene28507</name>
</gene>
<dbReference type="EMBL" id="LSRX01000734">
    <property type="protein sequence ID" value="OLP89976.1"/>
    <property type="molecule type" value="Genomic_DNA"/>
</dbReference>
<evidence type="ECO:0000259" key="3">
    <source>
        <dbReference type="Pfam" id="PF01370"/>
    </source>
</evidence>